<protein>
    <submittedName>
        <fullName evidence="1">Pentatricopeptide repeat-containing protein At1g80270-like isoform X2</fullName>
    </submittedName>
</protein>
<sequence>MGKNEIGEMEDNEDLISEIGSWDGDEKDVSLEYAREKKVAHELFDSIVAAPNSSQLKVLSKWAEKGRKLSKLSISIILVNLRKQQLYLKALQVLHLNLLMYRVQCTLCLCVRVCET</sequence>
<accession>A0A2P2PP40</accession>
<proteinExistence type="predicted"/>
<dbReference type="AlphaFoldDB" id="A0A2P2PP40"/>
<reference evidence="1" key="1">
    <citation type="submission" date="2018-02" db="EMBL/GenBank/DDBJ databases">
        <title>Rhizophora mucronata_Transcriptome.</title>
        <authorList>
            <person name="Meera S.P."/>
            <person name="Sreeshan A."/>
            <person name="Augustine A."/>
        </authorList>
    </citation>
    <scope>NUCLEOTIDE SEQUENCE</scope>
    <source>
        <tissue evidence="1">Leaf</tissue>
    </source>
</reference>
<name>A0A2P2PP40_RHIMU</name>
<evidence type="ECO:0000313" key="1">
    <source>
        <dbReference type="EMBL" id="MBX56451.1"/>
    </source>
</evidence>
<dbReference type="EMBL" id="GGEC01075967">
    <property type="protein sequence ID" value="MBX56451.1"/>
    <property type="molecule type" value="Transcribed_RNA"/>
</dbReference>
<organism evidence="1">
    <name type="scientific">Rhizophora mucronata</name>
    <name type="common">Asiatic mangrove</name>
    <dbReference type="NCBI Taxonomy" id="61149"/>
    <lineage>
        <taxon>Eukaryota</taxon>
        <taxon>Viridiplantae</taxon>
        <taxon>Streptophyta</taxon>
        <taxon>Embryophyta</taxon>
        <taxon>Tracheophyta</taxon>
        <taxon>Spermatophyta</taxon>
        <taxon>Magnoliopsida</taxon>
        <taxon>eudicotyledons</taxon>
        <taxon>Gunneridae</taxon>
        <taxon>Pentapetalae</taxon>
        <taxon>rosids</taxon>
        <taxon>fabids</taxon>
        <taxon>Malpighiales</taxon>
        <taxon>Rhizophoraceae</taxon>
        <taxon>Rhizophora</taxon>
    </lineage>
</organism>